<organism evidence="2 3">
    <name type="scientific">Ascaris lumbricoides</name>
    <name type="common">Giant roundworm</name>
    <dbReference type="NCBI Taxonomy" id="6252"/>
    <lineage>
        <taxon>Eukaryota</taxon>
        <taxon>Metazoa</taxon>
        <taxon>Ecdysozoa</taxon>
        <taxon>Nematoda</taxon>
        <taxon>Chromadorea</taxon>
        <taxon>Rhabditida</taxon>
        <taxon>Spirurina</taxon>
        <taxon>Ascaridomorpha</taxon>
        <taxon>Ascaridoidea</taxon>
        <taxon>Ascarididae</taxon>
        <taxon>Ascaris</taxon>
    </lineage>
</organism>
<evidence type="ECO:0000313" key="2">
    <source>
        <dbReference type="Proteomes" id="UP000036681"/>
    </source>
</evidence>
<protein>
    <submittedName>
        <fullName evidence="3">Secreted protein</fullName>
    </submittedName>
</protein>
<evidence type="ECO:0000256" key="1">
    <source>
        <dbReference type="SAM" id="SignalP"/>
    </source>
</evidence>
<accession>A0A0M3I2Q1</accession>
<feature type="signal peptide" evidence="1">
    <location>
        <begin position="1"/>
        <end position="20"/>
    </location>
</feature>
<proteinExistence type="predicted"/>
<sequence>MSTCCWLWLWSYMYLSSIRTLSPNLRGFQLTSLVISVSMNSVVIHMVKAVNVSKFEMVVHIFDLDHRIPFRQTELSASRSDQVCSCERKTERGNFIQKISHILCS</sequence>
<reference evidence="3" key="1">
    <citation type="submission" date="2017-02" db="UniProtKB">
        <authorList>
            <consortium name="WormBaseParasite"/>
        </authorList>
    </citation>
    <scope>IDENTIFICATION</scope>
</reference>
<dbReference type="AlphaFoldDB" id="A0A0M3I2Q1"/>
<evidence type="ECO:0000313" key="3">
    <source>
        <dbReference type="WBParaSite" id="ALUE_0001080901-mRNA-1"/>
    </source>
</evidence>
<name>A0A0M3I2Q1_ASCLU</name>
<keyword evidence="1" id="KW-0732">Signal</keyword>
<dbReference type="Proteomes" id="UP000036681">
    <property type="component" value="Unplaced"/>
</dbReference>
<keyword evidence="2" id="KW-1185">Reference proteome</keyword>
<dbReference type="WBParaSite" id="ALUE_0001080901-mRNA-1">
    <property type="protein sequence ID" value="ALUE_0001080901-mRNA-1"/>
    <property type="gene ID" value="ALUE_0001080901"/>
</dbReference>
<feature type="chain" id="PRO_5005656877" evidence="1">
    <location>
        <begin position="21"/>
        <end position="105"/>
    </location>
</feature>